<keyword evidence="12" id="KW-1185">Reference proteome</keyword>
<keyword evidence="9 10" id="KW-1208">Phospholipid metabolism</keyword>
<reference evidence="12" key="1">
    <citation type="journal article" date="2019" name="Int. J. Syst. Evol. Microbiol.">
        <title>The Global Catalogue of Microorganisms (GCM) 10K type strain sequencing project: providing services to taxonomists for standard genome sequencing and annotation.</title>
        <authorList>
            <consortium name="The Broad Institute Genomics Platform"/>
            <consortium name="The Broad Institute Genome Sequencing Center for Infectious Disease"/>
            <person name="Wu L."/>
            <person name="Ma J."/>
        </authorList>
    </citation>
    <scope>NUCLEOTIDE SEQUENCE [LARGE SCALE GENOMIC DNA]</scope>
    <source>
        <strain evidence="12">JCM 15115</strain>
    </source>
</reference>
<protein>
    <recommendedName>
        <fullName evidence="10">Glycerol-3-phosphate acyltransferase</fullName>
    </recommendedName>
    <alternativeName>
        <fullName evidence="10">Acyl-PO4 G3P acyltransferase</fullName>
    </alternativeName>
    <alternativeName>
        <fullName evidence="10">Acyl-phosphate--glycerol-3-phosphate acyltransferase</fullName>
    </alternativeName>
    <alternativeName>
        <fullName evidence="10">G3P acyltransferase</fullName>
        <shortName evidence="10">GPAT</shortName>
        <ecNumber evidence="10">2.3.1.275</ecNumber>
    </alternativeName>
    <alternativeName>
        <fullName evidence="10">Lysophosphatidic acid synthase</fullName>
        <shortName evidence="10">LPA synthase</shortName>
    </alternativeName>
</protein>
<keyword evidence="5 10" id="KW-1133">Transmembrane helix</keyword>
<evidence type="ECO:0000256" key="5">
    <source>
        <dbReference type="ARBA" id="ARBA00022989"/>
    </source>
</evidence>
<dbReference type="Proteomes" id="UP001424441">
    <property type="component" value="Unassembled WGS sequence"/>
</dbReference>
<dbReference type="PANTHER" id="PTHR30309">
    <property type="entry name" value="INNER MEMBRANE PROTEIN YGIH"/>
    <property type="match status" value="1"/>
</dbReference>
<accession>A0ABP3RAV3</accession>
<keyword evidence="1 10" id="KW-1003">Cell membrane</keyword>
<evidence type="ECO:0000256" key="1">
    <source>
        <dbReference type="ARBA" id="ARBA00022475"/>
    </source>
</evidence>
<comment type="caution">
    <text evidence="11">The sequence shown here is derived from an EMBL/GenBank/DDBJ whole genome shotgun (WGS) entry which is preliminary data.</text>
</comment>
<comment type="pathway">
    <text evidence="10">Lipid metabolism; phospholipid metabolism.</text>
</comment>
<comment type="subunit">
    <text evidence="10">Probably interacts with PlsX.</text>
</comment>
<dbReference type="EMBL" id="BAAADE010000002">
    <property type="protein sequence ID" value="GAA0603229.1"/>
    <property type="molecule type" value="Genomic_DNA"/>
</dbReference>
<feature type="transmembrane region" description="Helical" evidence="10">
    <location>
        <begin position="15"/>
        <end position="37"/>
    </location>
</feature>
<feature type="transmembrane region" description="Helical" evidence="10">
    <location>
        <begin position="95"/>
        <end position="113"/>
    </location>
</feature>
<keyword evidence="6 10" id="KW-0443">Lipid metabolism</keyword>
<dbReference type="HAMAP" id="MF_01043">
    <property type="entry name" value="PlsY"/>
    <property type="match status" value="1"/>
</dbReference>
<keyword evidence="8 10" id="KW-0594">Phospholipid biosynthesis</keyword>
<keyword evidence="7 10" id="KW-0472">Membrane</keyword>
<evidence type="ECO:0000256" key="7">
    <source>
        <dbReference type="ARBA" id="ARBA00023136"/>
    </source>
</evidence>
<evidence type="ECO:0000256" key="9">
    <source>
        <dbReference type="ARBA" id="ARBA00023264"/>
    </source>
</evidence>
<evidence type="ECO:0000256" key="3">
    <source>
        <dbReference type="ARBA" id="ARBA00022679"/>
    </source>
</evidence>
<comment type="subcellular location">
    <subcellularLocation>
        <location evidence="10">Cell membrane</location>
        <topology evidence="10">Multi-pass membrane protein</topology>
    </subcellularLocation>
</comment>
<keyword evidence="4 10" id="KW-0812">Transmembrane</keyword>
<dbReference type="NCBIfam" id="TIGR00023">
    <property type="entry name" value="glycerol-3-phosphate 1-O-acyltransferase PlsY"/>
    <property type="match status" value="1"/>
</dbReference>
<name>A0ABP3RAV3_9HYPH</name>
<dbReference type="RefSeq" id="WP_343804782.1">
    <property type="nucleotide sequence ID" value="NZ_BAAADE010000002.1"/>
</dbReference>
<sequence>MGDAHNKNTSWEAHIFLIIAALALGYLLGSIPFGLVLTKMAGLGDVRSIGSGNIGATNVLRTGNKKLAGATLICDMLKGTAAVLIASYFGGNAALAAGLGAFIGHTFPVWLGFKGGKGVATYLGVLIALAWQVALIFAGVWLLIAVLTRYSSLSALVACVIAPIALYLQGNIYTAMLMGVLTVLIFIKHHANITRLIDGSESKIGAKK</sequence>
<keyword evidence="3 10" id="KW-0808">Transferase</keyword>
<dbReference type="Pfam" id="PF02660">
    <property type="entry name" value="G3P_acyltransf"/>
    <property type="match status" value="1"/>
</dbReference>
<evidence type="ECO:0000313" key="12">
    <source>
        <dbReference type="Proteomes" id="UP001424441"/>
    </source>
</evidence>
<dbReference type="SMART" id="SM01207">
    <property type="entry name" value="G3P_acyltransf"/>
    <property type="match status" value="1"/>
</dbReference>
<feature type="transmembrane region" description="Helical" evidence="10">
    <location>
        <begin position="164"/>
        <end position="187"/>
    </location>
</feature>
<evidence type="ECO:0000256" key="6">
    <source>
        <dbReference type="ARBA" id="ARBA00023098"/>
    </source>
</evidence>
<gene>
    <name evidence="10 11" type="primary">plsY</name>
    <name evidence="11" type="ORF">GCM10008943_18390</name>
</gene>
<comment type="similarity">
    <text evidence="10">Belongs to the PlsY family.</text>
</comment>
<feature type="transmembrane region" description="Helical" evidence="10">
    <location>
        <begin position="67"/>
        <end position="89"/>
    </location>
</feature>
<organism evidence="11 12">
    <name type="scientific">Paenochrobactrum glaciei</name>
    <dbReference type="NCBI Taxonomy" id="486407"/>
    <lineage>
        <taxon>Bacteria</taxon>
        <taxon>Pseudomonadati</taxon>
        <taxon>Pseudomonadota</taxon>
        <taxon>Alphaproteobacteria</taxon>
        <taxon>Hyphomicrobiales</taxon>
        <taxon>Brucellaceae</taxon>
        <taxon>Paenochrobactrum</taxon>
    </lineage>
</organism>
<evidence type="ECO:0000256" key="8">
    <source>
        <dbReference type="ARBA" id="ARBA00023209"/>
    </source>
</evidence>
<evidence type="ECO:0000256" key="10">
    <source>
        <dbReference type="HAMAP-Rule" id="MF_01043"/>
    </source>
</evidence>
<evidence type="ECO:0000313" key="11">
    <source>
        <dbReference type="EMBL" id="GAA0603229.1"/>
    </source>
</evidence>
<comment type="function">
    <text evidence="10">Catalyzes the transfer of an acyl group from acyl-phosphate (acyl-PO(4)) to glycerol-3-phosphate (G3P) to form lysophosphatidic acid (LPA). This enzyme utilizes acyl-phosphate as fatty acyl donor, but not acyl-CoA or acyl-ACP.</text>
</comment>
<feature type="transmembrane region" description="Helical" evidence="10">
    <location>
        <begin position="120"/>
        <end position="144"/>
    </location>
</feature>
<proteinExistence type="inferred from homology"/>
<dbReference type="PANTHER" id="PTHR30309:SF0">
    <property type="entry name" value="GLYCEROL-3-PHOSPHATE ACYLTRANSFERASE-RELATED"/>
    <property type="match status" value="1"/>
</dbReference>
<dbReference type="EC" id="2.3.1.275" evidence="10"/>
<evidence type="ECO:0000256" key="2">
    <source>
        <dbReference type="ARBA" id="ARBA00022516"/>
    </source>
</evidence>
<dbReference type="InterPro" id="IPR003811">
    <property type="entry name" value="G3P_acylTferase_PlsY"/>
</dbReference>
<comment type="catalytic activity">
    <reaction evidence="10">
        <text>an acyl phosphate + sn-glycerol 3-phosphate = a 1-acyl-sn-glycero-3-phosphate + phosphate</text>
        <dbReference type="Rhea" id="RHEA:34075"/>
        <dbReference type="ChEBI" id="CHEBI:43474"/>
        <dbReference type="ChEBI" id="CHEBI:57597"/>
        <dbReference type="ChEBI" id="CHEBI:57970"/>
        <dbReference type="ChEBI" id="CHEBI:59918"/>
        <dbReference type="EC" id="2.3.1.275"/>
    </reaction>
</comment>
<evidence type="ECO:0000256" key="4">
    <source>
        <dbReference type="ARBA" id="ARBA00022692"/>
    </source>
</evidence>
<keyword evidence="2 10" id="KW-0444">Lipid biosynthesis</keyword>